<dbReference type="InterPro" id="IPR038806">
    <property type="entry name" value="SPATA45"/>
</dbReference>
<keyword evidence="1" id="KW-0175">Coiled coil</keyword>
<dbReference type="RefSeq" id="XP_006834079.1">
    <property type="nucleotide sequence ID" value="XM_006834016.1"/>
</dbReference>
<dbReference type="PANTHER" id="PTHR35822">
    <property type="entry name" value="SPERMATOGENESIS-ASSOCIATED PROTEIN 45"/>
    <property type="match status" value="1"/>
</dbReference>
<sequence>MACINRASEIIQKLKASKQQLLEEINERRESNCLVERSNQVSLLRAQKRHFNGVHKLPDHTKTKESSIPESGRSSWIKLSLLVHTEKKHFPTKNHAIFG</sequence>
<dbReference type="Proteomes" id="UP000504623">
    <property type="component" value="Unplaced"/>
</dbReference>
<organism evidence="2 3">
    <name type="scientific">Chrysochloris asiatica</name>
    <name type="common">Cape golden mole</name>
    <dbReference type="NCBI Taxonomy" id="185453"/>
    <lineage>
        <taxon>Eukaryota</taxon>
        <taxon>Metazoa</taxon>
        <taxon>Chordata</taxon>
        <taxon>Craniata</taxon>
        <taxon>Vertebrata</taxon>
        <taxon>Euteleostomi</taxon>
        <taxon>Mammalia</taxon>
        <taxon>Eutheria</taxon>
        <taxon>Afrotheria</taxon>
        <taxon>Chrysochloridae</taxon>
        <taxon>Chrysochlorinae</taxon>
        <taxon>Chrysochloris</taxon>
    </lineage>
</organism>
<dbReference type="CTD" id="149643"/>
<dbReference type="AlphaFoldDB" id="A0A9B0WHR7"/>
<evidence type="ECO:0000313" key="2">
    <source>
        <dbReference type="Proteomes" id="UP000504623"/>
    </source>
</evidence>
<dbReference type="PANTHER" id="PTHR35822:SF1">
    <property type="entry name" value="SPERMATOGENESIS-ASSOCIATED PROTEIN 45"/>
    <property type="match status" value="1"/>
</dbReference>
<protein>
    <submittedName>
        <fullName evidence="3">UPF0732 protein C1orf227 homolog</fullName>
    </submittedName>
</protein>
<dbReference type="OrthoDB" id="9441981at2759"/>
<name>A0A9B0WHR7_CHRAS</name>
<feature type="coiled-coil region" evidence="1">
    <location>
        <begin position="4"/>
        <end position="31"/>
    </location>
</feature>
<keyword evidence="2" id="KW-1185">Reference proteome</keyword>
<evidence type="ECO:0000256" key="1">
    <source>
        <dbReference type="SAM" id="Coils"/>
    </source>
</evidence>
<reference evidence="3" key="1">
    <citation type="submission" date="2025-08" db="UniProtKB">
        <authorList>
            <consortium name="RefSeq"/>
        </authorList>
    </citation>
    <scope>IDENTIFICATION</scope>
    <source>
        <tissue evidence="3">Spleen</tissue>
    </source>
</reference>
<gene>
    <name evidence="3" type="primary">LOC102812443</name>
</gene>
<dbReference type="GeneID" id="102812443"/>
<proteinExistence type="predicted"/>
<evidence type="ECO:0000313" key="3">
    <source>
        <dbReference type="RefSeq" id="XP_006834079.1"/>
    </source>
</evidence>
<accession>A0A9B0WHR7</accession>